<dbReference type="InterPro" id="IPR029063">
    <property type="entry name" value="SAM-dependent_MTases_sf"/>
</dbReference>
<keyword evidence="1" id="KW-0808">Transferase</keyword>
<dbReference type="Gene3D" id="3.40.50.150">
    <property type="entry name" value="Vaccinia Virus protein VP39"/>
    <property type="match status" value="1"/>
</dbReference>
<comment type="caution">
    <text evidence="1">The sequence shown here is derived from an EMBL/GenBank/DDBJ whole genome shotgun (WGS) entry which is preliminary data.</text>
</comment>
<accession>A0A549T3M5</accession>
<name>A0A549T3M5_METSR</name>
<dbReference type="Pfam" id="PF13489">
    <property type="entry name" value="Methyltransf_23"/>
    <property type="match status" value="1"/>
</dbReference>
<reference evidence="1 2" key="1">
    <citation type="submission" date="2019-07" db="EMBL/GenBank/DDBJ databases">
        <title>Ln-dependent methylotrophs.</title>
        <authorList>
            <person name="Tani A."/>
        </authorList>
    </citation>
    <scope>NUCLEOTIDE SEQUENCE [LARGE SCALE GENOMIC DNA]</scope>
    <source>
        <strain evidence="1 2">SM89A</strain>
    </source>
</reference>
<dbReference type="CDD" id="cd02440">
    <property type="entry name" value="AdoMet_MTases"/>
    <property type="match status" value="1"/>
</dbReference>
<dbReference type="GO" id="GO:0008168">
    <property type="term" value="F:methyltransferase activity"/>
    <property type="evidence" value="ECO:0007669"/>
    <property type="project" value="UniProtKB-KW"/>
</dbReference>
<dbReference type="SUPFAM" id="SSF53335">
    <property type="entry name" value="S-adenosyl-L-methionine-dependent methyltransferases"/>
    <property type="match status" value="1"/>
</dbReference>
<proteinExistence type="predicted"/>
<protein>
    <submittedName>
        <fullName evidence="1">Class I SAM-dependent methyltransferase</fullName>
    </submittedName>
</protein>
<evidence type="ECO:0000313" key="2">
    <source>
        <dbReference type="Proteomes" id="UP000316781"/>
    </source>
</evidence>
<dbReference type="AlphaFoldDB" id="A0A549T3M5"/>
<sequence length="307" mass="34050">MPWGWSRQECLKTGRVAAAGAGGLASLTYSMKATAMEDQKSAAPDLGILHDYEYQIDLEGDNALAYVIGFAGAGKKILELGAGAGMQTQFLAKDKRNDVVAVEINPASIEKLRKYTDRVYSLDLNAPGWTQALGAEGRFDTIVSADVLEHLYDPWAAITEMKKLLNDEGEIIVSLPYIGNGAILGLLYDDDFDYREEGLLDKTHIRFFALKNIEALHRKAGLAITDARFVLRRPEVTEFHARWNKLPRAVRRAFTMGPHADIYQVVTTARRSETVSTDFSIFDAAAKRCPPRKRTITQRIAELLLGS</sequence>
<dbReference type="GO" id="GO:0032259">
    <property type="term" value="P:methylation"/>
    <property type="evidence" value="ECO:0007669"/>
    <property type="project" value="UniProtKB-KW"/>
</dbReference>
<evidence type="ECO:0000313" key="1">
    <source>
        <dbReference type="EMBL" id="TRL36424.1"/>
    </source>
</evidence>
<dbReference type="Proteomes" id="UP000316781">
    <property type="component" value="Unassembled WGS sequence"/>
</dbReference>
<gene>
    <name evidence="1" type="ORF">FM996_04990</name>
</gene>
<dbReference type="EMBL" id="VJMF01000021">
    <property type="protein sequence ID" value="TRL36424.1"/>
    <property type="molecule type" value="Genomic_DNA"/>
</dbReference>
<dbReference type="PANTHER" id="PTHR43861">
    <property type="entry name" value="TRANS-ACONITATE 2-METHYLTRANSFERASE-RELATED"/>
    <property type="match status" value="1"/>
</dbReference>
<keyword evidence="1" id="KW-0489">Methyltransferase</keyword>
<organism evidence="1 2">
    <name type="scientific">Methylosinus sporium</name>
    <dbReference type="NCBI Taxonomy" id="428"/>
    <lineage>
        <taxon>Bacteria</taxon>
        <taxon>Pseudomonadati</taxon>
        <taxon>Pseudomonadota</taxon>
        <taxon>Alphaproteobacteria</taxon>
        <taxon>Hyphomicrobiales</taxon>
        <taxon>Methylocystaceae</taxon>
        <taxon>Methylosinus</taxon>
    </lineage>
</organism>